<sequence length="181" mass="19107">MAVPTTLFIMMFILLCGSESYGNRRTKDGQNEEKTYGQFKVINSGKPNTLFKTIEKRGAASFAEDAEAKADENPVTGTEVTETEKDALTGQGGNVTEGTMETVKQTTGQKTEGQAVADTGTVVSTIAIAKETVAEAGVVATEVGVEADIATTKESDGAQSIGGYMIHLAIQFLATYFTFGL</sequence>
<evidence type="ECO:0000313" key="5">
    <source>
        <dbReference type="WBParaSite" id="BPAG_0001198401-mRNA-1"/>
    </source>
</evidence>
<dbReference type="Proteomes" id="UP000278627">
    <property type="component" value="Unassembled WGS sequence"/>
</dbReference>
<dbReference type="AlphaFoldDB" id="A0A0N4TTC2"/>
<evidence type="ECO:0000313" key="3">
    <source>
        <dbReference type="EMBL" id="VDN93132.1"/>
    </source>
</evidence>
<proteinExistence type="predicted"/>
<protein>
    <submittedName>
        <fullName evidence="3 5">Uncharacterized protein</fullName>
    </submittedName>
</protein>
<reference evidence="3 4" key="2">
    <citation type="submission" date="2018-11" db="EMBL/GenBank/DDBJ databases">
        <authorList>
            <consortium name="Pathogen Informatics"/>
        </authorList>
    </citation>
    <scope>NUCLEOTIDE SEQUENCE [LARGE SCALE GENOMIC DNA]</scope>
</reference>
<gene>
    <name evidence="3" type="ORF">BPAG_LOCUS11946</name>
</gene>
<dbReference type="EMBL" id="UZAD01013259">
    <property type="protein sequence ID" value="VDN93132.1"/>
    <property type="molecule type" value="Genomic_DNA"/>
</dbReference>
<organism evidence="5">
    <name type="scientific">Brugia pahangi</name>
    <name type="common">Filarial nematode worm</name>
    <dbReference type="NCBI Taxonomy" id="6280"/>
    <lineage>
        <taxon>Eukaryota</taxon>
        <taxon>Metazoa</taxon>
        <taxon>Ecdysozoa</taxon>
        <taxon>Nematoda</taxon>
        <taxon>Chromadorea</taxon>
        <taxon>Rhabditida</taxon>
        <taxon>Spirurina</taxon>
        <taxon>Spiruromorpha</taxon>
        <taxon>Filarioidea</taxon>
        <taxon>Onchocercidae</taxon>
        <taxon>Brugia</taxon>
    </lineage>
</organism>
<evidence type="ECO:0000256" key="2">
    <source>
        <dbReference type="SAM" id="SignalP"/>
    </source>
</evidence>
<feature type="signal peptide" evidence="2">
    <location>
        <begin position="1"/>
        <end position="20"/>
    </location>
</feature>
<reference evidence="5" key="1">
    <citation type="submission" date="2016-04" db="UniProtKB">
        <authorList>
            <consortium name="WormBaseParasite"/>
        </authorList>
    </citation>
    <scope>IDENTIFICATION</scope>
</reference>
<accession>A0A0N4TTC2</accession>
<feature type="chain" id="PRO_5043122177" evidence="2">
    <location>
        <begin position="21"/>
        <end position="181"/>
    </location>
</feature>
<keyword evidence="2" id="KW-0732">Signal</keyword>
<keyword evidence="4" id="KW-1185">Reference proteome</keyword>
<name>A0A0N4TTC2_BRUPA</name>
<dbReference type="WBParaSite" id="BPAG_0001198401-mRNA-1">
    <property type="protein sequence ID" value="BPAG_0001198401-mRNA-1"/>
    <property type="gene ID" value="BPAG_0001198401"/>
</dbReference>
<evidence type="ECO:0000256" key="1">
    <source>
        <dbReference type="SAM" id="MobiDB-lite"/>
    </source>
</evidence>
<feature type="region of interest" description="Disordered" evidence="1">
    <location>
        <begin position="63"/>
        <end position="82"/>
    </location>
</feature>
<evidence type="ECO:0000313" key="4">
    <source>
        <dbReference type="Proteomes" id="UP000278627"/>
    </source>
</evidence>